<dbReference type="GeneID" id="100907142"/>
<dbReference type="AlphaFoldDB" id="A0AAJ6QUA6"/>
<evidence type="ECO:0000313" key="4">
    <source>
        <dbReference type="RefSeq" id="XP_003744151.1"/>
    </source>
</evidence>
<dbReference type="GO" id="GO:0000209">
    <property type="term" value="P:protein polyubiquitination"/>
    <property type="evidence" value="ECO:0007669"/>
    <property type="project" value="TreeGrafter"/>
</dbReference>
<dbReference type="Gene3D" id="1.20.5.340">
    <property type="match status" value="1"/>
</dbReference>
<keyword evidence="1" id="KW-0175">Coiled coil</keyword>
<name>A0AAJ6QUA6_9ACAR</name>
<gene>
    <name evidence="4" type="primary">LOC100907142</name>
</gene>
<dbReference type="Proteomes" id="UP000694867">
    <property type="component" value="Unplaced"/>
</dbReference>
<dbReference type="CTD" id="39104"/>
<proteinExistence type="predicted"/>
<dbReference type="SUPFAM" id="SSF57997">
    <property type="entry name" value="Tropomyosin"/>
    <property type="match status" value="1"/>
</dbReference>
<dbReference type="PROSITE" id="PS50181">
    <property type="entry name" value="FBOX"/>
    <property type="match status" value="1"/>
</dbReference>
<dbReference type="Pfam" id="PF12937">
    <property type="entry name" value="F-box-like"/>
    <property type="match status" value="1"/>
</dbReference>
<dbReference type="PANTHER" id="PTHR13252">
    <property type="entry name" value="F-BOX ONLY PROTEIN 28"/>
    <property type="match status" value="1"/>
</dbReference>
<reference evidence="4" key="1">
    <citation type="submission" date="2025-08" db="UniProtKB">
        <authorList>
            <consortium name="RefSeq"/>
        </authorList>
    </citation>
    <scope>IDENTIFICATION</scope>
</reference>
<dbReference type="InterPro" id="IPR036047">
    <property type="entry name" value="F-box-like_dom_sf"/>
</dbReference>
<dbReference type="SUPFAM" id="SSF81383">
    <property type="entry name" value="F-box domain"/>
    <property type="match status" value="1"/>
</dbReference>
<keyword evidence="3" id="KW-1185">Reference proteome</keyword>
<evidence type="ECO:0000259" key="2">
    <source>
        <dbReference type="PROSITE" id="PS50181"/>
    </source>
</evidence>
<evidence type="ECO:0000256" key="1">
    <source>
        <dbReference type="SAM" id="Coils"/>
    </source>
</evidence>
<dbReference type="InterPro" id="IPR001810">
    <property type="entry name" value="F-box_dom"/>
</dbReference>
<dbReference type="CDD" id="cd22100">
    <property type="entry name" value="F-box_FBXO28"/>
    <property type="match status" value="1"/>
</dbReference>
<sequence>MEHTELRSDGSHRGSSSCPCGITRKLLMNDSARPCTCNSKSAASGSESIESPGSSSLAYSVNTGGQPFSKLPREIIVYIFEFLNYDEIAQLRPVCKSFDDICKSMLNEGYYKMEKFHSDSLKKVKSQLPRRESERRTHRLARHGDILMAIETRLSLLSMTYGKFIEQNLCCFIPGRVIDEVRRIIKLVNTDQDPPRPHEVLQELRDISSMAMEHFDECIQPRLRAKITDRLSGGLSDPLLAAANLAIVEANDTVMGYRPGFRIASMSNLAPHYTGSVYQTIADHSRKVAKLESKTKELEKRIKEKDKKLQEISERLNVSNVVIEKLTGRVAEVEKQLVEVRSMLRKDSCEVATSRSSKFPADDLDVCELQPRAKKSRWDLN</sequence>
<organism evidence="3 4">
    <name type="scientific">Galendromus occidentalis</name>
    <name type="common">western predatory mite</name>
    <dbReference type="NCBI Taxonomy" id="34638"/>
    <lineage>
        <taxon>Eukaryota</taxon>
        <taxon>Metazoa</taxon>
        <taxon>Ecdysozoa</taxon>
        <taxon>Arthropoda</taxon>
        <taxon>Chelicerata</taxon>
        <taxon>Arachnida</taxon>
        <taxon>Acari</taxon>
        <taxon>Parasitiformes</taxon>
        <taxon>Mesostigmata</taxon>
        <taxon>Gamasina</taxon>
        <taxon>Phytoseioidea</taxon>
        <taxon>Phytoseiidae</taxon>
        <taxon>Typhlodrominae</taxon>
        <taxon>Galendromus</taxon>
    </lineage>
</organism>
<dbReference type="InterPro" id="IPR039719">
    <property type="entry name" value="FBXO28"/>
</dbReference>
<feature type="coiled-coil region" evidence="1">
    <location>
        <begin position="281"/>
        <end position="343"/>
    </location>
</feature>
<dbReference type="KEGG" id="goe:100907142"/>
<feature type="domain" description="F-box" evidence="2">
    <location>
        <begin position="65"/>
        <end position="113"/>
    </location>
</feature>
<dbReference type="Gene3D" id="1.20.1280.50">
    <property type="match status" value="1"/>
</dbReference>
<dbReference type="PANTHER" id="PTHR13252:SF9">
    <property type="entry name" value="F-BOX ONLY PROTEIN 28"/>
    <property type="match status" value="1"/>
</dbReference>
<accession>A0AAJ6QUA6</accession>
<evidence type="ECO:0000313" key="3">
    <source>
        <dbReference type="Proteomes" id="UP000694867"/>
    </source>
</evidence>
<dbReference type="RefSeq" id="XP_003744151.1">
    <property type="nucleotide sequence ID" value="XM_003744103.1"/>
</dbReference>
<protein>
    <submittedName>
        <fullName evidence="4">F-box only protein 28</fullName>
    </submittedName>
</protein>